<name>X0YC34_9ZZZZ</name>
<feature type="non-terminal residue" evidence="1">
    <location>
        <position position="1"/>
    </location>
</feature>
<accession>X0YC34</accession>
<evidence type="ECO:0000313" key="1">
    <source>
        <dbReference type="EMBL" id="GAG53415.1"/>
    </source>
</evidence>
<sequence>QPVRVLNFARGGFKQPQQAIVLAYFLLVGQRFDLVIDLDGFNDVALARMNAQAGLDSSMPSIQHLRTLELLARGATDPVTMRHLLSVAESRERETALERSLSRARFAAHYMLADLWRQRVQHRRRALEAAPPVLEGSRQHLISMASPLAEEGDARAAGDEKIISEWMRGSQLMGVLARWAGARYLHVLQPNQYASRRSFSAQERKIAFNDASPYREHAAALYPLLRERGATL</sequence>
<protein>
    <submittedName>
        <fullName evidence="1">Uncharacterized protein</fullName>
    </submittedName>
</protein>
<gene>
    <name evidence="1" type="ORF">S01H1_78019</name>
</gene>
<feature type="non-terminal residue" evidence="1">
    <location>
        <position position="232"/>
    </location>
</feature>
<organism evidence="1">
    <name type="scientific">marine sediment metagenome</name>
    <dbReference type="NCBI Taxonomy" id="412755"/>
    <lineage>
        <taxon>unclassified sequences</taxon>
        <taxon>metagenomes</taxon>
        <taxon>ecological metagenomes</taxon>
    </lineage>
</organism>
<proteinExistence type="predicted"/>
<comment type="caution">
    <text evidence="1">The sequence shown here is derived from an EMBL/GenBank/DDBJ whole genome shotgun (WGS) entry which is preliminary data.</text>
</comment>
<dbReference type="EMBL" id="BARS01052480">
    <property type="protein sequence ID" value="GAG53415.1"/>
    <property type="molecule type" value="Genomic_DNA"/>
</dbReference>
<reference evidence="1" key="1">
    <citation type="journal article" date="2014" name="Front. Microbiol.">
        <title>High frequency of phylogenetically diverse reductive dehalogenase-homologous genes in deep subseafloor sedimentary metagenomes.</title>
        <authorList>
            <person name="Kawai M."/>
            <person name="Futagami T."/>
            <person name="Toyoda A."/>
            <person name="Takaki Y."/>
            <person name="Nishi S."/>
            <person name="Hori S."/>
            <person name="Arai W."/>
            <person name="Tsubouchi T."/>
            <person name="Morono Y."/>
            <person name="Uchiyama I."/>
            <person name="Ito T."/>
            <person name="Fujiyama A."/>
            <person name="Inagaki F."/>
            <person name="Takami H."/>
        </authorList>
    </citation>
    <scope>NUCLEOTIDE SEQUENCE</scope>
    <source>
        <strain evidence="1">Expedition CK06-06</strain>
    </source>
</reference>
<dbReference type="AlphaFoldDB" id="X0YC34"/>